<dbReference type="GO" id="GO:0009755">
    <property type="term" value="P:hormone-mediated signaling pathway"/>
    <property type="evidence" value="ECO:0007669"/>
    <property type="project" value="TreeGrafter"/>
</dbReference>
<evidence type="ECO:0000256" key="5">
    <source>
        <dbReference type="ARBA" id="ARBA00022833"/>
    </source>
</evidence>
<dbReference type="Proteomes" id="UP000319801">
    <property type="component" value="Unassembled WGS sequence"/>
</dbReference>
<dbReference type="PRINTS" id="PR00546">
    <property type="entry name" value="THYROIDHORMR"/>
</dbReference>
<dbReference type="InterPro" id="IPR001723">
    <property type="entry name" value="Nuclear_hrmn_rcpt"/>
</dbReference>
<dbReference type="InterPro" id="IPR001728">
    <property type="entry name" value="ThyrH_rcpt"/>
</dbReference>
<dbReference type="GO" id="GO:0045944">
    <property type="term" value="P:positive regulation of transcription by RNA polymerase II"/>
    <property type="evidence" value="ECO:0007669"/>
    <property type="project" value="TreeGrafter"/>
</dbReference>
<dbReference type="SUPFAM" id="SSF57716">
    <property type="entry name" value="Glucocorticoid receptor-like (DNA-binding domain)"/>
    <property type="match status" value="1"/>
</dbReference>
<keyword evidence="3 11" id="KW-0479">Metal-binding</keyword>
<dbReference type="GO" id="GO:0005737">
    <property type="term" value="C:cytoplasm"/>
    <property type="evidence" value="ECO:0007669"/>
    <property type="project" value="UniProtKB-SubCell"/>
</dbReference>
<dbReference type="PRINTS" id="PR00398">
    <property type="entry name" value="STRDHORMONER"/>
</dbReference>
<dbReference type="CDD" id="cd07166">
    <property type="entry name" value="NR_DBD_REV_ERB"/>
    <property type="match status" value="1"/>
</dbReference>
<name>A0A556U0D8_BAGYA</name>
<evidence type="ECO:0000256" key="6">
    <source>
        <dbReference type="ARBA" id="ARBA00023015"/>
    </source>
</evidence>
<feature type="region of interest" description="Disordered" evidence="12">
    <location>
        <begin position="1"/>
        <end position="75"/>
    </location>
</feature>
<dbReference type="PANTHER" id="PTHR24082">
    <property type="entry name" value="NUCLEAR HORMONE RECEPTOR"/>
    <property type="match status" value="1"/>
</dbReference>
<proteinExistence type="inferred from homology"/>
<keyword evidence="6 11" id="KW-0805">Transcription regulation</keyword>
<keyword evidence="16" id="KW-1185">Reference proteome</keyword>
<keyword evidence="7 11" id="KW-0238">DNA-binding</keyword>
<dbReference type="PANTHER" id="PTHR24082:SF501">
    <property type="entry name" value="NUCLEAR RECEPTOR SUBFAMILY 1, GROUP D, MEMBER 4A ISOFORM X1"/>
    <property type="match status" value="1"/>
</dbReference>
<sequence length="603" mass="65318">MPRGPKSKQKQSPPGGRQTLLTPRESLENPALWPSGGVILYAGSTGSASPSPGSPSSGYQTQSPSTHSQPSSPEEVTFTEIGALKQHGGNGTPSPPKLFFQFPEIHSGSAVSSNQSTYSQPIAGKRPCGFTGTFTKAGGMVLLCKVCGDIASGFHYGVHACEGCKGFFRRSIQQNINYKMCMKNENCLIMRMNRNRCQHCRFKKCLAVGMSRDAVRFGRIPKREKQRLLDEMQSYMNSLNESASINMAPSPPCDPPASPMEIQPKEPLGSIAKAYQDSFPSASDRLTKRAAGINSGSSVPTSLHCSASQESRLSHLNTPATYHSGGPVSYTVADLRAGQQLPNDNKCLISSVENGHYQNHAPSNQILCQSTGSPSQQDNYSSSYAAEDMQAPTSCPWKLAAGSKVLACPLNACPVSAPGVSSQQVWESFSQCFTPAVREVVEFAKGIPGFQSLCQHDQIMLLKAGTFQVLMVRFCSLFNPKDRTVTFLNGQAYPLATLRVLGMGSLLDAMFDFSEKLASLGLESDEMALFMAVVLVSADRTGVSDMAAVEQLQESLIQALRALVYRRHPDDSALFPKLLLRLPDLRTLNTLHSDKLLNFHIDS</sequence>
<feature type="domain" description="Nuclear receptor" evidence="13">
    <location>
        <begin position="141"/>
        <end position="217"/>
    </location>
</feature>
<dbReference type="InterPro" id="IPR050234">
    <property type="entry name" value="Nuclear_hormone_rcpt_NR1"/>
</dbReference>
<evidence type="ECO:0000313" key="16">
    <source>
        <dbReference type="Proteomes" id="UP000319801"/>
    </source>
</evidence>
<keyword evidence="4 11" id="KW-0863">Zinc-finger</keyword>
<evidence type="ECO:0000256" key="7">
    <source>
        <dbReference type="ARBA" id="ARBA00023125"/>
    </source>
</evidence>
<dbReference type="EMBL" id="VCAZ01000034">
    <property type="protein sequence ID" value="TSL61223.1"/>
    <property type="molecule type" value="Genomic_DNA"/>
</dbReference>
<comment type="subcellular location">
    <subcellularLocation>
        <location evidence="1">Cytoplasm</location>
    </subcellularLocation>
    <subcellularLocation>
        <location evidence="11">Nucleus</location>
    </subcellularLocation>
</comment>
<dbReference type="Pfam" id="PF00104">
    <property type="entry name" value="Hormone_recep"/>
    <property type="match status" value="1"/>
</dbReference>
<evidence type="ECO:0000256" key="10">
    <source>
        <dbReference type="ARBA" id="ARBA00023242"/>
    </source>
</evidence>
<reference evidence="15 16" key="1">
    <citation type="journal article" date="2019" name="Genome Biol. Evol.">
        <title>Whole-Genome Sequencing of the Giant Devil Catfish, Bagarius yarrelli.</title>
        <authorList>
            <person name="Jiang W."/>
            <person name="Lv Y."/>
            <person name="Cheng L."/>
            <person name="Yang K."/>
            <person name="Chao B."/>
            <person name="Wang X."/>
            <person name="Li Y."/>
            <person name="Pan X."/>
            <person name="You X."/>
            <person name="Zhang Y."/>
            <person name="Yang J."/>
            <person name="Li J."/>
            <person name="Zhang X."/>
            <person name="Liu S."/>
            <person name="Sun C."/>
            <person name="Yang J."/>
            <person name="Shi Q."/>
        </authorList>
    </citation>
    <scope>NUCLEOTIDE SEQUENCE [LARGE SCALE GENOMIC DNA]</scope>
    <source>
        <strain evidence="15">JWS20170419001</strain>
        <tissue evidence="15">Muscle</tissue>
    </source>
</reference>
<dbReference type="Gene3D" id="3.30.50.10">
    <property type="entry name" value="Erythroid Transcription Factor GATA-1, subunit A"/>
    <property type="match status" value="1"/>
</dbReference>
<dbReference type="Gene3D" id="1.10.565.10">
    <property type="entry name" value="Retinoid X Receptor"/>
    <property type="match status" value="1"/>
</dbReference>
<dbReference type="PROSITE" id="PS00031">
    <property type="entry name" value="NUCLEAR_REC_DBD_1"/>
    <property type="match status" value="1"/>
</dbReference>
<evidence type="ECO:0000256" key="12">
    <source>
        <dbReference type="SAM" id="MobiDB-lite"/>
    </source>
</evidence>
<keyword evidence="9 11" id="KW-0675">Receptor</keyword>
<protein>
    <submittedName>
        <fullName evidence="15">Nuclear receptor subfamily 1 group D member 2</fullName>
    </submittedName>
</protein>
<feature type="compositionally biased region" description="Low complexity" evidence="12">
    <location>
        <begin position="41"/>
        <end position="73"/>
    </location>
</feature>
<evidence type="ECO:0000256" key="8">
    <source>
        <dbReference type="ARBA" id="ARBA00023163"/>
    </source>
</evidence>
<dbReference type="SUPFAM" id="SSF48508">
    <property type="entry name" value="Nuclear receptor ligand-binding domain"/>
    <property type="match status" value="1"/>
</dbReference>
<dbReference type="InterPro" id="IPR001628">
    <property type="entry name" value="Znf_hrmn_rcpt"/>
</dbReference>
<organism evidence="15 16">
    <name type="scientific">Bagarius yarrelli</name>
    <name type="common">Goonch</name>
    <name type="synonym">Bagrus yarrelli</name>
    <dbReference type="NCBI Taxonomy" id="175774"/>
    <lineage>
        <taxon>Eukaryota</taxon>
        <taxon>Metazoa</taxon>
        <taxon>Chordata</taxon>
        <taxon>Craniata</taxon>
        <taxon>Vertebrata</taxon>
        <taxon>Euteleostomi</taxon>
        <taxon>Actinopterygii</taxon>
        <taxon>Neopterygii</taxon>
        <taxon>Teleostei</taxon>
        <taxon>Ostariophysi</taxon>
        <taxon>Siluriformes</taxon>
        <taxon>Sisoridae</taxon>
        <taxon>Sisorinae</taxon>
        <taxon>Bagarius</taxon>
    </lineage>
</organism>
<gene>
    <name evidence="15" type="ORF">Baya_6494</name>
</gene>
<dbReference type="SMART" id="SM00430">
    <property type="entry name" value="HOLI"/>
    <property type="match status" value="1"/>
</dbReference>
<dbReference type="GO" id="GO:0008270">
    <property type="term" value="F:zinc ion binding"/>
    <property type="evidence" value="ECO:0007669"/>
    <property type="project" value="UniProtKB-KW"/>
</dbReference>
<dbReference type="InterPro" id="IPR035500">
    <property type="entry name" value="NHR-like_dom_sf"/>
</dbReference>
<dbReference type="Pfam" id="PF00105">
    <property type="entry name" value="zf-C4"/>
    <property type="match status" value="1"/>
</dbReference>
<dbReference type="FunFam" id="1.10.565.10:FF:000039">
    <property type="entry name" value="Nuclear receptor subfamily 1, group D, member 4b"/>
    <property type="match status" value="1"/>
</dbReference>
<evidence type="ECO:0000256" key="9">
    <source>
        <dbReference type="ARBA" id="ARBA00023170"/>
    </source>
</evidence>
<evidence type="ECO:0000256" key="3">
    <source>
        <dbReference type="ARBA" id="ARBA00022723"/>
    </source>
</evidence>
<dbReference type="OrthoDB" id="7634782at2759"/>
<feature type="domain" description="NR LBD" evidence="14">
    <location>
        <begin position="375"/>
        <end position="603"/>
    </location>
</feature>
<dbReference type="SMART" id="SM00399">
    <property type="entry name" value="ZnF_C4"/>
    <property type="match status" value="1"/>
</dbReference>
<evidence type="ECO:0000313" key="15">
    <source>
        <dbReference type="EMBL" id="TSL61223.1"/>
    </source>
</evidence>
<dbReference type="PROSITE" id="PS51030">
    <property type="entry name" value="NUCLEAR_REC_DBD_2"/>
    <property type="match status" value="1"/>
</dbReference>
<dbReference type="PROSITE" id="PS51843">
    <property type="entry name" value="NR_LBD"/>
    <property type="match status" value="1"/>
</dbReference>
<keyword evidence="8 11" id="KW-0804">Transcription</keyword>
<keyword evidence="5 11" id="KW-0862">Zinc</keyword>
<evidence type="ECO:0000259" key="13">
    <source>
        <dbReference type="PROSITE" id="PS51030"/>
    </source>
</evidence>
<evidence type="ECO:0000256" key="2">
    <source>
        <dbReference type="ARBA" id="ARBA00008092"/>
    </source>
</evidence>
<dbReference type="GO" id="GO:0030154">
    <property type="term" value="P:cell differentiation"/>
    <property type="evidence" value="ECO:0007669"/>
    <property type="project" value="TreeGrafter"/>
</dbReference>
<dbReference type="AlphaFoldDB" id="A0A556U0D8"/>
<dbReference type="PRINTS" id="PR00047">
    <property type="entry name" value="STROIDFINGER"/>
</dbReference>
<comment type="caution">
    <text evidence="15">The sequence shown here is derived from an EMBL/GenBank/DDBJ whole genome shotgun (WGS) entry which is preliminary data.</text>
</comment>
<dbReference type="GO" id="GO:0000122">
    <property type="term" value="P:negative regulation of transcription by RNA polymerase II"/>
    <property type="evidence" value="ECO:0007669"/>
    <property type="project" value="TreeGrafter"/>
</dbReference>
<dbReference type="GO" id="GO:0004879">
    <property type="term" value="F:nuclear receptor activity"/>
    <property type="evidence" value="ECO:0007669"/>
    <property type="project" value="InterPro"/>
</dbReference>
<evidence type="ECO:0000256" key="11">
    <source>
        <dbReference type="RuleBase" id="RU004334"/>
    </source>
</evidence>
<evidence type="ECO:0000256" key="1">
    <source>
        <dbReference type="ARBA" id="ARBA00004496"/>
    </source>
</evidence>
<evidence type="ECO:0000256" key="4">
    <source>
        <dbReference type="ARBA" id="ARBA00022771"/>
    </source>
</evidence>
<dbReference type="InterPro" id="IPR000536">
    <property type="entry name" value="Nucl_hrmn_rcpt_lig-bd"/>
</dbReference>
<dbReference type="GO" id="GO:0005634">
    <property type="term" value="C:nucleus"/>
    <property type="evidence" value="ECO:0007669"/>
    <property type="project" value="UniProtKB-SubCell"/>
</dbReference>
<dbReference type="FunFam" id="3.30.50.10:FF:000013">
    <property type="entry name" value="Nuclear receptor subfamily 1 group D member 2"/>
    <property type="match status" value="1"/>
</dbReference>
<evidence type="ECO:0000259" key="14">
    <source>
        <dbReference type="PROSITE" id="PS51843"/>
    </source>
</evidence>
<dbReference type="GO" id="GO:0000978">
    <property type="term" value="F:RNA polymerase II cis-regulatory region sequence-specific DNA binding"/>
    <property type="evidence" value="ECO:0007669"/>
    <property type="project" value="TreeGrafter"/>
</dbReference>
<accession>A0A556U0D8</accession>
<dbReference type="InterPro" id="IPR013088">
    <property type="entry name" value="Znf_NHR/GATA"/>
</dbReference>
<comment type="similarity">
    <text evidence="2">Belongs to the nuclear hormone receptor family. NR1 subfamily.</text>
</comment>
<keyword evidence="10 11" id="KW-0539">Nucleus</keyword>